<comment type="caution">
    <text evidence="1">The sequence shown here is derived from an EMBL/GenBank/DDBJ whole genome shotgun (WGS) entry which is preliminary data.</text>
</comment>
<accession>A0A9P0LBV2</accession>
<gene>
    <name evidence="1" type="ORF">ACAOBT_LOCUS20457</name>
</gene>
<evidence type="ECO:0000313" key="2">
    <source>
        <dbReference type="Proteomes" id="UP001152888"/>
    </source>
</evidence>
<organism evidence="1 2">
    <name type="scientific">Acanthoscelides obtectus</name>
    <name type="common">Bean weevil</name>
    <name type="synonym">Bruchus obtectus</name>
    <dbReference type="NCBI Taxonomy" id="200917"/>
    <lineage>
        <taxon>Eukaryota</taxon>
        <taxon>Metazoa</taxon>
        <taxon>Ecdysozoa</taxon>
        <taxon>Arthropoda</taxon>
        <taxon>Hexapoda</taxon>
        <taxon>Insecta</taxon>
        <taxon>Pterygota</taxon>
        <taxon>Neoptera</taxon>
        <taxon>Endopterygota</taxon>
        <taxon>Coleoptera</taxon>
        <taxon>Polyphaga</taxon>
        <taxon>Cucujiformia</taxon>
        <taxon>Chrysomeloidea</taxon>
        <taxon>Chrysomelidae</taxon>
        <taxon>Bruchinae</taxon>
        <taxon>Bruchini</taxon>
        <taxon>Acanthoscelides</taxon>
    </lineage>
</organism>
<dbReference type="EMBL" id="CAKOFQ010007123">
    <property type="protein sequence ID" value="CAH1991706.1"/>
    <property type="molecule type" value="Genomic_DNA"/>
</dbReference>
<dbReference type="AlphaFoldDB" id="A0A9P0LBV2"/>
<proteinExistence type="predicted"/>
<dbReference type="Proteomes" id="UP001152888">
    <property type="component" value="Unassembled WGS sequence"/>
</dbReference>
<keyword evidence="2" id="KW-1185">Reference proteome</keyword>
<name>A0A9P0LBV2_ACAOB</name>
<sequence>MAKGRSTLCFMTTVVPRPTPSLTTGLAPFDYLYLLCSLTSYLVCHFGTRLLDYLKIFAKLVDMKFIVIT</sequence>
<evidence type="ECO:0000313" key="1">
    <source>
        <dbReference type="EMBL" id="CAH1991706.1"/>
    </source>
</evidence>
<reference evidence="1" key="1">
    <citation type="submission" date="2022-03" db="EMBL/GenBank/DDBJ databases">
        <authorList>
            <person name="Sayadi A."/>
        </authorList>
    </citation>
    <scope>NUCLEOTIDE SEQUENCE</scope>
</reference>
<protein>
    <submittedName>
        <fullName evidence="1">Uncharacterized protein</fullName>
    </submittedName>
</protein>